<dbReference type="SUPFAM" id="SSF52413">
    <property type="entry name" value="UDP-glucose/GDP-mannose dehydrogenase C-terminal domain"/>
    <property type="match status" value="1"/>
</dbReference>
<evidence type="ECO:0000256" key="7">
    <source>
        <dbReference type="ARBA" id="ARBA00047473"/>
    </source>
</evidence>
<evidence type="ECO:0000256" key="1">
    <source>
        <dbReference type="ARBA" id="ARBA00004701"/>
    </source>
</evidence>
<dbReference type="GO" id="GO:0003979">
    <property type="term" value="F:UDP-glucose 6-dehydrogenase activity"/>
    <property type="evidence" value="ECO:0007669"/>
    <property type="project" value="UniProtKB-EC"/>
</dbReference>
<dbReference type="Pfam" id="PF00984">
    <property type="entry name" value="UDPG_MGDP_dh"/>
    <property type="match status" value="1"/>
</dbReference>
<feature type="binding site" evidence="10">
    <location>
        <position position="162"/>
    </location>
    <ligand>
        <name>NAD(+)</name>
        <dbReference type="ChEBI" id="CHEBI:57540"/>
    </ligand>
</feature>
<dbReference type="InterPro" id="IPR014027">
    <property type="entry name" value="UDP-Glc/GDP-Man_DH_C"/>
</dbReference>
<evidence type="ECO:0000256" key="3">
    <source>
        <dbReference type="ARBA" id="ARBA00012954"/>
    </source>
</evidence>
<evidence type="ECO:0000256" key="8">
    <source>
        <dbReference type="PIRNR" id="PIRNR000124"/>
    </source>
</evidence>
<dbReference type="GO" id="GO:0006065">
    <property type="term" value="P:UDP-glucuronate biosynthetic process"/>
    <property type="evidence" value="ECO:0007669"/>
    <property type="project" value="UniProtKB-UniPathway"/>
</dbReference>
<evidence type="ECO:0000256" key="2">
    <source>
        <dbReference type="ARBA" id="ARBA00006601"/>
    </source>
</evidence>
<dbReference type="SUPFAM" id="SSF51735">
    <property type="entry name" value="NAD(P)-binding Rossmann-fold domains"/>
    <property type="match status" value="1"/>
</dbReference>
<feature type="active site" description="Nucleophile" evidence="9">
    <location>
        <position position="273"/>
    </location>
</feature>
<dbReference type="FunFam" id="3.40.50.720:FF:000032">
    <property type="entry name" value="UDP-glucose 6-dehydrogenase"/>
    <property type="match status" value="1"/>
</dbReference>
<dbReference type="PIRSF" id="PIRSF500133">
    <property type="entry name" value="UDPglc_DH_euk"/>
    <property type="match status" value="1"/>
</dbReference>
<dbReference type="InterPro" id="IPR017476">
    <property type="entry name" value="UDP-Glc/GDP-Man"/>
</dbReference>
<dbReference type="PANTHER" id="PTHR11374">
    <property type="entry name" value="UDP-GLUCOSE DEHYDROGENASE/UDP-MANNAC DEHYDROGENASE"/>
    <property type="match status" value="1"/>
</dbReference>
<dbReference type="InterPro" id="IPR014026">
    <property type="entry name" value="UDP-Glc/GDP-Man_DH_dimer"/>
</dbReference>
<dbReference type="Gene3D" id="1.20.5.100">
    <property type="entry name" value="Cytochrome c1, transmembrane anchor, C-terminal"/>
    <property type="match status" value="1"/>
</dbReference>
<dbReference type="InterPro" id="IPR008927">
    <property type="entry name" value="6-PGluconate_DH-like_C_sf"/>
</dbReference>
<keyword evidence="5 8" id="KW-0560">Oxidoreductase</keyword>
<dbReference type="STRING" id="1764295.A0A5B8MFC5"/>
<protein>
    <recommendedName>
        <fullName evidence="4 8">UDP-glucose 6-dehydrogenase</fullName>
        <ecNumber evidence="3 8">1.1.1.22</ecNumber>
    </recommendedName>
</protein>
<dbReference type="Pfam" id="PF03721">
    <property type="entry name" value="UDPG_MGDP_dh_N"/>
    <property type="match status" value="1"/>
</dbReference>
<evidence type="ECO:0000259" key="11">
    <source>
        <dbReference type="SMART" id="SM00984"/>
    </source>
</evidence>
<keyword evidence="13" id="KW-1185">Reference proteome</keyword>
<dbReference type="InterPro" id="IPR028356">
    <property type="entry name" value="UDPglc_DH_euk"/>
</dbReference>
<dbReference type="SMART" id="SM00984">
    <property type="entry name" value="UDPG_MGDP_dh_C"/>
    <property type="match status" value="1"/>
</dbReference>
<dbReference type="FunFam" id="1.20.5.100:FF:000001">
    <property type="entry name" value="UDP-glucose 6-dehydrogenase"/>
    <property type="match status" value="1"/>
</dbReference>
<feature type="binding site" evidence="10">
    <location>
        <begin position="7"/>
        <end position="12"/>
    </location>
    <ligand>
        <name>NAD(+)</name>
        <dbReference type="ChEBI" id="CHEBI:57540"/>
    </ligand>
</feature>
<name>A0A5B8MFC5_9CHLO</name>
<dbReference type="SUPFAM" id="SSF48179">
    <property type="entry name" value="6-phosphogluconate dehydrogenase C-terminal domain-like"/>
    <property type="match status" value="1"/>
</dbReference>
<proteinExistence type="inferred from homology"/>
<accession>A0A5B8MFC5</accession>
<dbReference type="Pfam" id="PF03720">
    <property type="entry name" value="UDPG_MGDP_dh_C"/>
    <property type="match status" value="1"/>
</dbReference>
<dbReference type="UniPathway" id="UPA00038">
    <property type="reaction ID" value="UER00491"/>
</dbReference>
<dbReference type="GO" id="GO:0006024">
    <property type="term" value="P:glycosaminoglycan biosynthetic process"/>
    <property type="evidence" value="ECO:0007669"/>
    <property type="project" value="TreeGrafter"/>
</dbReference>
<feature type="binding site" evidence="10">
    <location>
        <begin position="85"/>
        <end position="89"/>
    </location>
    <ligand>
        <name>NAD(+)</name>
        <dbReference type="ChEBI" id="CHEBI:57540"/>
    </ligand>
</feature>
<sequence length="482" mass="52939">MKIACIGAGYVGGPTMAMIAHKCEGVEVTVLDINEERIAAWNSDKLPIYEPGLEEVVSAARGKTLFFSTECEKHVAEADIVFISVNTPTKTRGVGAGYAADMTYWESAARMIARVSHSPKIIVEKSTVPVKTAQAVERVLSNNVLNPGARFDILSNPEFLAEGTAIKDLEKPDRVIIGGRQTPSGLKAIDTLKKVYAQWIPEDQILTSNLWSSELAKLAANAFLAQRISSINAVSALCEKTGADVSEISKCIGADSRIGPKFLNASVGFGGSCFQKDILNMVYICRGLGLEEVANYWESVITINNYQKRRFVDVVISSLFNTVRAKRIAILGFAFKKDTGDTRETPAIDVCNGLLEEGAKLAVYDPQVTEERMKMDLSMDKFEWDHPYSERKAKEVSDLIECSESVYKACEGAHALCVLTEWDEFKELDLRRIYDSMVKPAFIFDGRNVIDGKAAKEIGFVFFGVGKPLDPFLTDPASPNSP</sequence>
<dbReference type="AlphaFoldDB" id="A0A5B8MFC5"/>
<dbReference type="InterPro" id="IPR036291">
    <property type="entry name" value="NAD(P)-bd_dom_sf"/>
</dbReference>
<dbReference type="GO" id="GO:0051287">
    <property type="term" value="F:NAD binding"/>
    <property type="evidence" value="ECO:0007669"/>
    <property type="project" value="InterPro"/>
</dbReference>
<dbReference type="GO" id="GO:0005634">
    <property type="term" value="C:nucleus"/>
    <property type="evidence" value="ECO:0007669"/>
    <property type="project" value="TreeGrafter"/>
</dbReference>
<evidence type="ECO:0000313" key="12">
    <source>
        <dbReference type="EMBL" id="QDZ19139.1"/>
    </source>
</evidence>
<feature type="binding site" evidence="10">
    <location>
        <begin position="126"/>
        <end position="127"/>
    </location>
    <ligand>
        <name>NAD(+)</name>
        <dbReference type="ChEBI" id="CHEBI:57540"/>
    </ligand>
</feature>
<keyword evidence="6 8" id="KW-0520">NAD</keyword>
<evidence type="ECO:0000256" key="10">
    <source>
        <dbReference type="PIRSR" id="PIRSR500133-3"/>
    </source>
</evidence>
<dbReference type="Proteomes" id="UP000316726">
    <property type="component" value="Chromosome 2"/>
</dbReference>
<feature type="binding site" evidence="10">
    <location>
        <position position="37"/>
    </location>
    <ligand>
        <name>NAD(+)</name>
        <dbReference type="ChEBI" id="CHEBI:57540"/>
    </ligand>
</feature>
<comment type="similarity">
    <text evidence="2 8">Belongs to the UDP-glucose/GDP-mannose dehydrogenase family.</text>
</comment>
<feature type="domain" description="UDP-glucose/GDP-mannose dehydrogenase C-terminal" evidence="11">
    <location>
        <begin position="329"/>
        <end position="452"/>
    </location>
</feature>
<dbReference type="InterPro" id="IPR036220">
    <property type="entry name" value="UDP-Glc/GDP-Man_DH_C_sf"/>
</dbReference>
<dbReference type="FunFam" id="3.40.50.720:FF:000114">
    <property type="entry name" value="UDP-glucose 6-dehydrogenase"/>
    <property type="match status" value="1"/>
</dbReference>
<dbReference type="NCBIfam" id="TIGR03026">
    <property type="entry name" value="NDP-sugDHase"/>
    <property type="match status" value="1"/>
</dbReference>
<comment type="pathway">
    <text evidence="1">Nucleotide-sugar biosynthesis; UDP-alpha-D-glucuronate biosynthesis; UDP-alpha-D-glucuronate from UDP-alpha-D-glucose: step 1/1.</text>
</comment>
<dbReference type="PANTHER" id="PTHR11374:SF3">
    <property type="entry name" value="UDP-GLUCOSE 6-DEHYDROGENASE"/>
    <property type="match status" value="1"/>
</dbReference>
<dbReference type="PIRSF" id="PIRSF000124">
    <property type="entry name" value="UDPglc_GDPman_dh"/>
    <property type="match status" value="1"/>
</dbReference>
<evidence type="ECO:0000256" key="6">
    <source>
        <dbReference type="ARBA" id="ARBA00023027"/>
    </source>
</evidence>
<organism evidence="12 13">
    <name type="scientific">Chloropicon primus</name>
    <dbReference type="NCBI Taxonomy" id="1764295"/>
    <lineage>
        <taxon>Eukaryota</taxon>
        <taxon>Viridiplantae</taxon>
        <taxon>Chlorophyta</taxon>
        <taxon>Chloropicophyceae</taxon>
        <taxon>Chloropicales</taxon>
        <taxon>Chloropicaceae</taxon>
        <taxon>Chloropicon</taxon>
    </lineage>
</organism>
<dbReference type="InterPro" id="IPR001732">
    <property type="entry name" value="UDP-Glc/GDP-Man_DH_N"/>
</dbReference>
<dbReference type="EC" id="1.1.1.22" evidence="3 8"/>
<evidence type="ECO:0000256" key="5">
    <source>
        <dbReference type="ARBA" id="ARBA00023002"/>
    </source>
</evidence>
<feature type="binding site" evidence="10">
    <location>
        <position position="32"/>
    </location>
    <ligand>
        <name>NAD(+)</name>
        <dbReference type="ChEBI" id="CHEBI:57540"/>
    </ligand>
</feature>
<evidence type="ECO:0000256" key="4">
    <source>
        <dbReference type="ARBA" id="ARBA00015132"/>
    </source>
</evidence>
<evidence type="ECO:0000313" key="13">
    <source>
        <dbReference type="Proteomes" id="UP000316726"/>
    </source>
</evidence>
<feature type="binding site" evidence="10">
    <location>
        <position position="343"/>
    </location>
    <ligand>
        <name>NAD(+)</name>
        <dbReference type="ChEBI" id="CHEBI:57540"/>
    </ligand>
</feature>
<dbReference type="EMBL" id="CP031035">
    <property type="protein sequence ID" value="QDZ19139.1"/>
    <property type="molecule type" value="Genomic_DNA"/>
</dbReference>
<gene>
    <name evidence="12" type="ORF">A3770_02p16570</name>
</gene>
<dbReference type="OrthoDB" id="5059218at2759"/>
<feature type="binding site" evidence="10">
    <location>
        <begin position="273"/>
        <end position="276"/>
    </location>
    <ligand>
        <name>NAD(+)</name>
        <dbReference type="ChEBI" id="CHEBI:57540"/>
    </ligand>
</feature>
<dbReference type="Gene3D" id="3.40.50.720">
    <property type="entry name" value="NAD(P)-binding Rossmann-like Domain"/>
    <property type="match status" value="2"/>
</dbReference>
<comment type="catalytic activity">
    <reaction evidence="7 8">
        <text>UDP-alpha-D-glucose + 2 NAD(+) + H2O = UDP-alpha-D-glucuronate + 2 NADH + 3 H(+)</text>
        <dbReference type="Rhea" id="RHEA:23596"/>
        <dbReference type="ChEBI" id="CHEBI:15377"/>
        <dbReference type="ChEBI" id="CHEBI:15378"/>
        <dbReference type="ChEBI" id="CHEBI:57540"/>
        <dbReference type="ChEBI" id="CHEBI:57945"/>
        <dbReference type="ChEBI" id="CHEBI:58052"/>
        <dbReference type="ChEBI" id="CHEBI:58885"/>
        <dbReference type="EC" id="1.1.1.22"/>
    </reaction>
</comment>
<evidence type="ECO:0000256" key="9">
    <source>
        <dbReference type="PIRSR" id="PIRSR500133-1"/>
    </source>
</evidence>
<reference evidence="12 13" key="1">
    <citation type="submission" date="2018-07" db="EMBL/GenBank/DDBJ databases">
        <title>The complete nuclear genome of the prasinophyte Chloropicon primus (CCMP1205).</title>
        <authorList>
            <person name="Pombert J.-F."/>
            <person name="Otis C."/>
            <person name="Turmel M."/>
            <person name="Lemieux C."/>
        </authorList>
    </citation>
    <scope>NUCLEOTIDE SEQUENCE [LARGE SCALE GENOMIC DNA]</scope>
    <source>
        <strain evidence="12 13">CCMP1205</strain>
    </source>
</reference>